<dbReference type="PANTHER" id="PTHR12450">
    <property type="entry name" value="DENTIN MATRIX PROTEIN 4 PROTEIN FAM20"/>
    <property type="match status" value="1"/>
</dbReference>
<dbReference type="GO" id="GO:0005794">
    <property type="term" value="C:Golgi apparatus"/>
    <property type="evidence" value="ECO:0007669"/>
    <property type="project" value="UniProtKB-SubCell"/>
</dbReference>
<keyword evidence="3" id="KW-0333">Golgi apparatus</keyword>
<dbReference type="Pfam" id="PF06702">
    <property type="entry name" value="Fam20C"/>
    <property type="match status" value="1"/>
</dbReference>
<feature type="binding site" evidence="8">
    <location>
        <position position="341"/>
    </location>
    <ligand>
        <name>Mn(2+)</name>
        <dbReference type="ChEBI" id="CHEBI:29035"/>
    </ligand>
</feature>
<feature type="binding site" evidence="7">
    <location>
        <position position="139"/>
    </location>
    <ligand>
        <name>ATP</name>
        <dbReference type="ChEBI" id="CHEBI:30616"/>
    </ligand>
</feature>
<evidence type="ECO:0000256" key="8">
    <source>
        <dbReference type="PIRSR" id="PIRSR624869-3"/>
    </source>
</evidence>
<dbReference type="Proteomes" id="UP001233172">
    <property type="component" value="Unassembled WGS sequence"/>
</dbReference>
<evidence type="ECO:0000313" key="12">
    <source>
        <dbReference type="Proteomes" id="UP001233172"/>
    </source>
</evidence>
<dbReference type="AlphaFoldDB" id="A0AAD8FJX1"/>
<dbReference type="GO" id="GO:0005524">
    <property type="term" value="F:ATP binding"/>
    <property type="evidence" value="ECO:0007669"/>
    <property type="project" value="UniProtKB-KW"/>
</dbReference>
<organism evidence="11 12">
    <name type="scientific">Biomphalaria pfeifferi</name>
    <name type="common">Bloodfluke planorb</name>
    <name type="synonym">Freshwater snail</name>
    <dbReference type="NCBI Taxonomy" id="112525"/>
    <lineage>
        <taxon>Eukaryota</taxon>
        <taxon>Metazoa</taxon>
        <taxon>Spiralia</taxon>
        <taxon>Lophotrochozoa</taxon>
        <taxon>Mollusca</taxon>
        <taxon>Gastropoda</taxon>
        <taxon>Heterobranchia</taxon>
        <taxon>Euthyneura</taxon>
        <taxon>Panpulmonata</taxon>
        <taxon>Hygrophila</taxon>
        <taxon>Lymnaeoidea</taxon>
        <taxon>Planorbidae</taxon>
        <taxon>Biomphalaria</taxon>
    </lineage>
</organism>
<dbReference type="GO" id="GO:0046872">
    <property type="term" value="F:metal ion binding"/>
    <property type="evidence" value="ECO:0007669"/>
    <property type="project" value="UniProtKB-KW"/>
</dbReference>
<feature type="active site" evidence="6">
    <location>
        <position position="322"/>
    </location>
</feature>
<dbReference type="InterPro" id="IPR024869">
    <property type="entry name" value="FAM20"/>
</dbReference>
<evidence type="ECO:0000256" key="5">
    <source>
        <dbReference type="ARBA" id="ARBA00023180"/>
    </source>
</evidence>
<evidence type="ECO:0000256" key="9">
    <source>
        <dbReference type="SAM" id="Phobius"/>
    </source>
</evidence>
<dbReference type="EMBL" id="JASAOG010000012">
    <property type="protein sequence ID" value="KAK0065824.1"/>
    <property type="molecule type" value="Genomic_DNA"/>
</dbReference>
<evidence type="ECO:0000256" key="7">
    <source>
        <dbReference type="PIRSR" id="PIRSR624869-2"/>
    </source>
</evidence>
<reference evidence="11" key="2">
    <citation type="submission" date="2023-04" db="EMBL/GenBank/DDBJ databases">
        <authorList>
            <person name="Bu L."/>
            <person name="Lu L."/>
            <person name="Laidemitt M.R."/>
            <person name="Zhang S.M."/>
            <person name="Mutuku M."/>
            <person name="Mkoji G."/>
            <person name="Steinauer M."/>
            <person name="Loker E.S."/>
        </authorList>
    </citation>
    <scope>NUCLEOTIDE SEQUENCE</scope>
    <source>
        <strain evidence="11">KasaAsao</strain>
        <tissue evidence="11">Whole Snail</tissue>
    </source>
</reference>
<accession>A0AAD8FJX1</accession>
<keyword evidence="9" id="KW-0472">Membrane</keyword>
<feature type="binding site" evidence="7">
    <location>
        <position position="155"/>
    </location>
    <ligand>
        <name>ATP</name>
        <dbReference type="ChEBI" id="CHEBI:30616"/>
    </ligand>
</feature>
<evidence type="ECO:0000313" key="11">
    <source>
        <dbReference type="EMBL" id="KAK0065824.1"/>
    </source>
</evidence>
<evidence type="ECO:0000256" key="6">
    <source>
        <dbReference type="PIRSR" id="PIRSR624869-1"/>
    </source>
</evidence>
<feature type="binding site" evidence="7">
    <location>
        <position position="327"/>
    </location>
    <ligand>
        <name>ATP</name>
        <dbReference type="ChEBI" id="CHEBI:30616"/>
    </ligand>
</feature>
<gene>
    <name evidence="11" type="ORF">Bpfe_004621</name>
</gene>
<keyword evidence="7" id="KW-0067">ATP-binding</keyword>
<feature type="domain" description="FAM20 C-terminal" evidence="10">
    <location>
        <begin position="220"/>
        <end position="428"/>
    </location>
</feature>
<name>A0AAD8FJX1_BIOPF</name>
<feature type="binding site" evidence="8">
    <location>
        <position position="174"/>
    </location>
    <ligand>
        <name>Mn(2+)</name>
        <dbReference type="ChEBI" id="CHEBI:29035"/>
    </ligand>
</feature>
<dbReference type="PANTHER" id="PTHR12450:SF14">
    <property type="entry name" value="GLYCOSAMINOGLYCAN XYLOSYLKINASE"/>
    <property type="match status" value="1"/>
</dbReference>
<protein>
    <submittedName>
        <fullName evidence="11">Glycosaminoglycan xylosylkinase</fullName>
    </submittedName>
</protein>
<proteinExistence type="inferred from homology"/>
<comment type="subcellular location">
    <subcellularLocation>
        <location evidence="1">Golgi apparatus</location>
    </subcellularLocation>
</comment>
<comment type="similarity">
    <text evidence="2">Belongs to the FAM20 family.</text>
</comment>
<keyword evidence="7" id="KW-0547">Nucleotide-binding</keyword>
<evidence type="ECO:0000256" key="4">
    <source>
        <dbReference type="ARBA" id="ARBA00023157"/>
    </source>
</evidence>
<dbReference type="InterPro" id="IPR009581">
    <property type="entry name" value="FAM20_C"/>
</dbReference>
<feature type="transmembrane region" description="Helical" evidence="9">
    <location>
        <begin position="7"/>
        <end position="24"/>
    </location>
</feature>
<evidence type="ECO:0000259" key="10">
    <source>
        <dbReference type="Pfam" id="PF06702"/>
    </source>
</evidence>
<keyword evidence="5" id="KW-0325">Glycoprotein</keyword>
<keyword evidence="8" id="KW-0479">Metal-binding</keyword>
<evidence type="ECO:0000256" key="2">
    <source>
        <dbReference type="ARBA" id="ARBA00006557"/>
    </source>
</evidence>
<keyword evidence="9" id="KW-0812">Transmembrane</keyword>
<keyword evidence="4" id="KW-1015">Disulfide bond</keyword>
<feature type="binding site" evidence="7">
    <location>
        <position position="341"/>
    </location>
    <ligand>
        <name>ATP</name>
        <dbReference type="ChEBI" id="CHEBI:30616"/>
    </ligand>
</feature>
<evidence type="ECO:0000256" key="3">
    <source>
        <dbReference type="ARBA" id="ARBA00023034"/>
    </source>
</evidence>
<keyword evidence="9" id="KW-1133">Transmembrane helix</keyword>
<comment type="cofactor">
    <cofactor evidence="8">
        <name>Mn(2+)</name>
        <dbReference type="ChEBI" id="CHEBI:29035"/>
    </cofactor>
</comment>
<sequence>MKTKVRLLFIGAAIFVIYVSYKILEPELLRYKNAYKSKWMSTEGQHSNEAEAKTVFSNSSFNREMNSSEITKQQIIQTMIENYKPNFFYPLEESPWDIAAKWVEPRQIYPENAKELGAILKAMSQGTITSADFGQRGTQLKLTLLIDNAQKVIFKPAWYPRDYVVTGTPYSGRDRHNGEIAAFYLGSLLGLRRIPLVIGRRIHFEKEILPVSTSRLITTFFEKDGESCFYGRCRYCMGPEDGVCTTNGVIEGTLVLWMPSQFKLTLHKHPWSRTYREGIQAKWETDDHYCDKVKSSPYYSTGHRLLDIIDTCIFDYLIGNADRHHYETFEGYEDSMLIMLDNGKSFGNPDIDEFSILAPLYQCCQIRVTLWEKLLAMKDGILSQVLAGILYVDPITPILTQKHLDALDRRLKTVLEQIHACIAEVGTHALVFESSIR</sequence>
<evidence type="ECO:0000256" key="1">
    <source>
        <dbReference type="ARBA" id="ARBA00004555"/>
    </source>
</evidence>
<dbReference type="GO" id="GO:0016773">
    <property type="term" value="F:phosphotransferase activity, alcohol group as acceptor"/>
    <property type="evidence" value="ECO:0007669"/>
    <property type="project" value="TreeGrafter"/>
</dbReference>
<reference evidence="11" key="1">
    <citation type="journal article" date="2023" name="PLoS Negl. Trop. Dis.">
        <title>A genome sequence for Biomphalaria pfeifferi, the major vector snail for the human-infecting parasite Schistosoma mansoni.</title>
        <authorList>
            <person name="Bu L."/>
            <person name="Lu L."/>
            <person name="Laidemitt M.R."/>
            <person name="Zhang S.M."/>
            <person name="Mutuku M."/>
            <person name="Mkoji G."/>
            <person name="Steinauer M."/>
            <person name="Loker E.S."/>
        </authorList>
    </citation>
    <scope>NUCLEOTIDE SEQUENCE</scope>
    <source>
        <strain evidence="11">KasaAsao</strain>
    </source>
</reference>
<keyword evidence="8" id="KW-0464">Manganese</keyword>
<keyword evidence="12" id="KW-1185">Reference proteome</keyword>
<comment type="caution">
    <text evidence="11">The sequence shown here is derived from an EMBL/GenBank/DDBJ whole genome shotgun (WGS) entry which is preliminary data.</text>
</comment>